<organism evidence="2 3">
    <name type="scientific">Cyclotella cryptica</name>
    <dbReference type="NCBI Taxonomy" id="29204"/>
    <lineage>
        <taxon>Eukaryota</taxon>
        <taxon>Sar</taxon>
        <taxon>Stramenopiles</taxon>
        <taxon>Ochrophyta</taxon>
        <taxon>Bacillariophyta</taxon>
        <taxon>Coscinodiscophyceae</taxon>
        <taxon>Thalassiosirophycidae</taxon>
        <taxon>Stephanodiscales</taxon>
        <taxon>Stephanodiscaceae</taxon>
        <taxon>Cyclotella</taxon>
    </lineage>
</organism>
<gene>
    <name evidence="2" type="ORF">HJC23_003452</name>
</gene>
<feature type="compositionally biased region" description="Basic and acidic residues" evidence="1">
    <location>
        <begin position="18"/>
        <end position="35"/>
    </location>
</feature>
<evidence type="ECO:0000313" key="3">
    <source>
        <dbReference type="Proteomes" id="UP001516023"/>
    </source>
</evidence>
<dbReference type="PANTHER" id="PTHR11440">
    <property type="entry name" value="LECITHIN-CHOLESTEROL ACYLTRANSFERASE-RELATED"/>
    <property type="match status" value="1"/>
</dbReference>
<dbReference type="InterPro" id="IPR003386">
    <property type="entry name" value="LACT/PDAT_acylTrfase"/>
</dbReference>
<keyword evidence="3" id="KW-1185">Reference proteome</keyword>
<comment type="caution">
    <text evidence="2">The sequence shown here is derived from an EMBL/GenBank/DDBJ whole genome shotgun (WGS) entry which is preliminary data.</text>
</comment>
<proteinExistence type="predicted"/>
<evidence type="ECO:0008006" key="4">
    <source>
        <dbReference type="Google" id="ProtNLM"/>
    </source>
</evidence>
<dbReference type="Proteomes" id="UP001516023">
    <property type="component" value="Unassembled WGS sequence"/>
</dbReference>
<dbReference type="EMBL" id="JABMIG020000015">
    <property type="protein sequence ID" value="KAL3803177.1"/>
    <property type="molecule type" value="Genomic_DNA"/>
</dbReference>
<sequence>MKRRNASRAAAAAIAATEARRKETTPSTPKEDPKHAISKTKLVMGSLAMYAIVMYLSPASSPTSHVTSPAPLSAFDEFYSANVQPLLDRGMSALNGTRVESEEKSRVGYRLRHAGDFDDGVAVDGKERVKSGAHAKYRIVLVPGFVTTGLELWEGHECFKSHFRQRLWGSVSMARAFFSDRECWRRHLALDPRTGLDPKGVRLRSAQGFEAADNFVASYWVFAKMIENLADVGYDGSTMTMMSYDWRLGYEMMEKRDGFFTKLKMTVEAHFITSGQKVVLVSHSMGGTVVYYFLQWVITDVKYGGGGGGKAWVDKHIHAFVNIAGTLLGDIPHHCFLCRFSYIKVPKAIPALLSGELKDTAAVFVQFAQLLEQYFGRKWRKNLWNTWGSLFGMLPKGGDPIWGIGADVVVGEDNHGAEFRDASQLRNKSETIPTIAWTKEVRENCSKSPFNESNWTMENTLDYIYEYGGGYQEHVYSKIFSHYSKRGWKERANSKHKRKHWHDPIAVPLPRAPAMKIYCLYGVGVPTERSYYYKVDCEKLDHNQTCSSNTQYDAQPHLCSNGTADEGEPLEWPAAIDTSVYDIERNIQYGVRFSDGDGSVPLLSLGYMCQKWAEPRSRHNPSSISVVTRERKHIAELSLSDPVRGGPQSGEHVDILGNVGVIEDVIRIVTGFEVEEKVDREIIMSELKEITRRIDSHPSGGLKTAFQ</sequence>
<reference evidence="2 3" key="1">
    <citation type="journal article" date="2020" name="G3 (Bethesda)">
        <title>Improved Reference Genome for Cyclotella cryptica CCMP332, a Model for Cell Wall Morphogenesis, Salinity Adaptation, and Lipid Production in Diatoms (Bacillariophyta).</title>
        <authorList>
            <person name="Roberts W.R."/>
            <person name="Downey K.M."/>
            <person name="Ruck E.C."/>
            <person name="Traller J.C."/>
            <person name="Alverson A.J."/>
        </authorList>
    </citation>
    <scope>NUCLEOTIDE SEQUENCE [LARGE SCALE GENOMIC DNA]</scope>
    <source>
        <strain evidence="2 3">CCMP332</strain>
    </source>
</reference>
<dbReference type="SUPFAM" id="SSF53474">
    <property type="entry name" value="alpha/beta-Hydrolases"/>
    <property type="match status" value="1"/>
</dbReference>
<protein>
    <recommendedName>
        <fullName evidence="4">Phospholipid:diacylglycerol acyltransferase</fullName>
    </recommendedName>
</protein>
<feature type="compositionally biased region" description="Low complexity" evidence="1">
    <location>
        <begin position="7"/>
        <end position="17"/>
    </location>
</feature>
<name>A0ABD3QSF3_9STRA</name>
<dbReference type="Gene3D" id="3.40.50.1820">
    <property type="entry name" value="alpha/beta hydrolase"/>
    <property type="match status" value="1"/>
</dbReference>
<dbReference type="InterPro" id="IPR029058">
    <property type="entry name" value="AB_hydrolase_fold"/>
</dbReference>
<evidence type="ECO:0000256" key="1">
    <source>
        <dbReference type="SAM" id="MobiDB-lite"/>
    </source>
</evidence>
<dbReference type="Pfam" id="PF02450">
    <property type="entry name" value="LCAT"/>
    <property type="match status" value="1"/>
</dbReference>
<dbReference type="AlphaFoldDB" id="A0ABD3QSF3"/>
<feature type="region of interest" description="Disordered" evidence="1">
    <location>
        <begin position="1"/>
        <end position="35"/>
    </location>
</feature>
<accession>A0ABD3QSF3</accession>
<evidence type="ECO:0000313" key="2">
    <source>
        <dbReference type="EMBL" id="KAL3803177.1"/>
    </source>
</evidence>